<comment type="caution">
    <text evidence="1">The sequence shown here is derived from an EMBL/GenBank/DDBJ whole genome shotgun (WGS) entry which is preliminary data.</text>
</comment>
<protein>
    <submittedName>
        <fullName evidence="1">DUF6650 family protein</fullName>
    </submittedName>
</protein>
<dbReference type="Proteomes" id="UP001531129">
    <property type="component" value="Unassembled WGS sequence"/>
</dbReference>
<name>A0ABU8CK72_9HYPH</name>
<dbReference type="Pfam" id="PF20355">
    <property type="entry name" value="DUF6650"/>
    <property type="match status" value="1"/>
</dbReference>
<dbReference type="RefSeq" id="WP_264396617.1">
    <property type="nucleotide sequence ID" value="NZ_JBAMYB010000006.1"/>
</dbReference>
<organism evidence="1 2">
    <name type="scientific">Rhizobium aouanii</name>
    <dbReference type="NCBI Taxonomy" id="3118145"/>
    <lineage>
        <taxon>Bacteria</taxon>
        <taxon>Pseudomonadati</taxon>
        <taxon>Pseudomonadota</taxon>
        <taxon>Alphaproteobacteria</taxon>
        <taxon>Hyphomicrobiales</taxon>
        <taxon>Rhizobiaceae</taxon>
        <taxon>Rhizobium/Agrobacterium group</taxon>
        <taxon>Rhizobium</taxon>
    </lineage>
</organism>
<sequence length="177" mass="19902">MMLIRVQEMLKRITGFSTPAFGIQWTPPASDRDAIRKFLALLEDRRALFNPLPAEVEDHVVSSIHMIRAECTTAVGILSKKAPGVAHVRAIGAACRRFLDEPYPTFDDIMDRRRDPHFDRDEHYGGLRRGTHPAAFFTALGELRAFVGTQIALLSAIYQIEIHGDLVRILPPELEDA</sequence>
<accession>A0ABU8CK72</accession>
<evidence type="ECO:0000313" key="2">
    <source>
        <dbReference type="Proteomes" id="UP001531129"/>
    </source>
</evidence>
<proteinExistence type="predicted"/>
<gene>
    <name evidence="1" type="ORF">V8Q02_12815</name>
</gene>
<dbReference type="EMBL" id="JBAMYC010000006">
    <property type="protein sequence ID" value="MEI1248886.1"/>
    <property type="molecule type" value="Genomic_DNA"/>
</dbReference>
<evidence type="ECO:0000313" key="1">
    <source>
        <dbReference type="EMBL" id="MEI1248886.1"/>
    </source>
</evidence>
<keyword evidence="2" id="KW-1185">Reference proteome</keyword>
<reference evidence="1 2" key="1">
    <citation type="submission" date="2024-01" db="EMBL/GenBank/DDBJ databases">
        <title>Draft genome sequences of three bacterial strains isolated from Acacia saligna represent a potential new species within the genus Rhizobium.</title>
        <authorList>
            <person name="Tambong J.T."/>
            <person name="Mnasri B."/>
        </authorList>
    </citation>
    <scope>NUCLEOTIDE SEQUENCE [LARGE SCALE GENOMIC DNA]</scope>
    <source>
        <strain evidence="1 2">1AS12I</strain>
    </source>
</reference>
<dbReference type="InterPro" id="IPR046592">
    <property type="entry name" value="DUF6650"/>
</dbReference>